<gene>
    <name evidence="1" type="ORF">Ciccas_006237</name>
</gene>
<accession>A0ABD2Q6U9</accession>
<dbReference type="Proteomes" id="UP001626550">
    <property type="component" value="Unassembled WGS sequence"/>
</dbReference>
<name>A0ABD2Q6U9_9PLAT</name>
<protein>
    <submittedName>
        <fullName evidence="1">Uncharacterized protein</fullName>
    </submittedName>
</protein>
<keyword evidence="2" id="KW-1185">Reference proteome</keyword>
<proteinExistence type="predicted"/>
<dbReference type="EMBL" id="JBJKFK010000818">
    <property type="protein sequence ID" value="KAL3315133.1"/>
    <property type="molecule type" value="Genomic_DNA"/>
</dbReference>
<dbReference type="AlphaFoldDB" id="A0ABD2Q6U9"/>
<evidence type="ECO:0000313" key="1">
    <source>
        <dbReference type="EMBL" id="KAL3315133.1"/>
    </source>
</evidence>
<evidence type="ECO:0000313" key="2">
    <source>
        <dbReference type="Proteomes" id="UP001626550"/>
    </source>
</evidence>
<organism evidence="1 2">
    <name type="scientific">Cichlidogyrus casuarinus</name>
    <dbReference type="NCBI Taxonomy" id="1844966"/>
    <lineage>
        <taxon>Eukaryota</taxon>
        <taxon>Metazoa</taxon>
        <taxon>Spiralia</taxon>
        <taxon>Lophotrochozoa</taxon>
        <taxon>Platyhelminthes</taxon>
        <taxon>Monogenea</taxon>
        <taxon>Monopisthocotylea</taxon>
        <taxon>Dactylogyridea</taxon>
        <taxon>Ancyrocephalidae</taxon>
        <taxon>Cichlidogyrus</taxon>
    </lineage>
</organism>
<reference evidence="1 2" key="1">
    <citation type="submission" date="2024-11" db="EMBL/GenBank/DDBJ databases">
        <title>Adaptive evolution of stress response genes in parasites aligns with host niche diversity.</title>
        <authorList>
            <person name="Hahn C."/>
            <person name="Resl P."/>
        </authorList>
    </citation>
    <scope>NUCLEOTIDE SEQUENCE [LARGE SCALE GENOMIC DNA]</scope>
    <source>
        <strain evidence="1">EGGRZ-B1_66</strain>
        <tissue evidence="1">Body</tissue>
    </source>
</reference>
<sequence>MQSSAIEHKAAMDKNFILPSNFDYSKYSALDHRKTALIVNAYLDQFYDWFDALASDMDKQETQIERELETMDYKLTGFRNLFRISE</sequence>
<comment type="caution">
    <text evidence="1">The sequence shown here is derived from an EMBL/GenBank/DDBJ whole genome shotgun (WGS) entry which is preliminary data.</text>
</comment>